<gene>
    <name evidence="4" type="ORF">N1F79_16765</name>
</gene>
<dbReference type="InterPro" id="IPR000917">
    <property type="entry name" value="Sulfatase_N"/>
</dbReference>
<dbReference type="Proteomes" id="UP001337305">
    <property type="component" value="Unassembled WGS sequence"/>
</dbReference>
<protein>
    <submittedName>
        <fullName evidence="4">Arylsulfatase</fullName>
    </submittedName>
</protein>
<dbReference type="PROSITE" id="PS51257">
    <property type="entry name" value="PROKAR_LIPOPROTEIN"/>
    <property type="match status" value="1"/>
</dbReference>
<dbReference type="PANTHER" id="PTHR43751:SF3">
    <property type="entry name" value="SULFATASE N-TERMINAL DOMAIN-CONTAINING PROTEIN"/>
    <property type="match status" value="1"/>
</dbReference>
<dbReference type="PANTHER" id="PTHR43751">
    <property type="entry name" value="SULFATASE"/>
    <property type="match status" value="1"/>
</dbReference>
<dbReference type="PROSITE" id="PS00523">
    <property type="entry name" value="SULFATASE_1"/>
    <property type="match status" value="1"/>
</dbReference>
<dbReference type="SUPFAM" id="SSF53649">
    <property type="entry name" value="Alkaline phosphatase-like"/>
    <property type="match status" value="1"/>
</dbReference>
<evidence type="ECO:0000313" key="5">
    <source>
        <dbReference type="Proteomes" id="UP001337305"/>
    </source>
</evidence>
<dbReference type="Pfam" id="PF00884">
    <property type="entry name" value="Sulfatase"/>
    <property type="match status" value="1"/>
</dbReference>
<evidence type="ECO:0000256" key="1">
    <source>
        <dbReference type="ARBA" id="ARBA00008779"/>
    </source>
</evidence>
<dbReference type="InterPro" id="IPR017850">
    <property type="entry name" value="Alkaline_phosphatase_core_sf"/>
</dbReference>
<comment type="similarity">
    <text evidence="1">Belongs to the sulfatase family.</text>
</comment>
<proteinExistence type="inferred from homology"/>
<comment type="caution">
    <text evidence="4">The sequence shown here is derived from an EMBL/GenBank/DDBJ whole genome shotgun (WGS) entry which is preliminary data.</text>
</comment>
<dbReference type="RefSeq" id="WP_303307099.1">
    <property type="nucleotide sequence ID" value="NZ_JAODOP010000004.1"/>
</dbReference>
<feature type="domain" description="Sulfatase N-terminal" evidence="3">
    <location>
        <begin position="37"/>
        <end position="409"/>
    </location>
</feature>
<sequence>MNHLKKTLTYSIVILLTLISCKEKTTIKKEPVSEQNPNIVYILADDLGYGELGCYGQTKIHTPNIDALAKHGVKFTQHYSGSPVCAPSRYSLLTGLHTGHGYIRGNDEWTQRGDVWDYEKAVHDTGLEGQRPIPDSTYTIGKMLQNAGYKTALVGKWGLGAPNTGGVATKQGFDFFYGYNCQRQAHNLYPKHLWKNEEKIWLNNELVPSHSSLEEGADPNKEESYARFSQKEYAPTLMLDEALGFMDENKENPFFLYFASPLTHVPLQAPKEYVDKYRKEFGEELPYTGGGNYFPNQYPRATYAAMVTYLDDQVGQLVSRLKELGLYDNTLIIFSSDNGPTFNGGSDSNFFDSARPFSSENGKGKCFVYEGGIRVPMIASWPDRIKPGTVNDHISAQWDIFPTLAEIVGNKNKKIETIDGISLLPSLLGKKQQKEHKYLYWEFTNYGGQQAIRKGDWKAIRKDINDGSAVLELYNLNVDNETENVASQHPEVIKEMEALLKEAHVEAVNDRFKFEQLGEKKLAKMEEIKGEIK</sequence>
<dbReference type="Gene3D" id="3.30.1120.10">
    <property type="match status" value="1"/>
</dbReference>
<name>A0ABU7XVN7_9FLAO</name>
<evidence type="ECO:0000256" key="2">
    <source>
        <dbReference type="ARBA" id="ARBA00022801"/>
    </source>
</evidence>
<evidence type="ECO:0000259" key="3">
    <source>
        <dbReference type="Pfam" id="PF00884"/>
    </source>
</evidence>
<keyword evidence="5" id="KW-1185">Reference proteome</keyword>
<accession>A0ABU7XVN7</accession>
<dbReference type="CDD" id="cd16145">
    <property type="entry name" value="ARS_like"/>
    <property type="match status" value="1"/>
</dbReference>
<reference evidence="4 5" key="1">
    <citation type="submission" date="2022-09" db="EMBL/GenBank/DDBJ databases">
        <title>Genome sequencing of Flavivirga sp. MEBiC05379.</title>
        <authorList>
            <person name="Oh H.-M."/>
            <person name="Kwon K.K."/>
            <person name="Park M.J."/>
            <person name="Yang S.-H."/>
        </authorList>
    </citation>
    <scope>NUCLEOTIDE SEQUENCE [LARGE SCALE GENOMIC DNA]</scope>
    <source>
        <strain evidence="4 5">MEBiC05379</strain>
    </source>
</reference>
<organism evidence="4 5">
    <name type="scientific">Flavivirga spongiicola</name>
    <dbReference type="NCBI Taxonomy" id="421621"/>
    <lineage>
        <taxon>Bacteria</taxon>
        <taxon>Pseudomonadati</taxon>
        <taxon>Bacteroidota</taxon>
        <taxon>Flavobacteriia</taxon>
        <taxon>Flavobacteriales</taxon>
        <taxon>Flavobacteriaceae</taxon>
        <taxon>Flavivirga</taxon>
    </lineage>
</organism>
<dbReference type="EMBL" id="JAODOP010000004">
    <property type="protein sequence ID" value="MEF3834787.1"/>
    <property type="molecule type" value="Genomic_DNA"/>
</dbReference>
<dbReference type="Gene3D" id="3.40.720.10">
    <property type="entry name" value="Alkaline Phosphatase, subunit A"/>
    <property type="match status" value="1"/>
</dbReference>
<dbReference type="InterPro" id="IPR052701">
    <property type="entry name" value="GAG_Ulvan_Degrading_Sulfatases"/>
</dbReference>
<keyword evidence="2" id="KW-0378">Hydrolase</keyword>
<evidence type="ECO:0000313" key="4">
    <source>
        <dbReference type="EMBL" id="MEF3834787.1"/>
    </source>
</evidence>
<dbReference type="InterPro" id="IPR024607">
    <property type="entry name" value="Sulfatase_CS"/>
</dbReference>